<evidence type="ECO:0000313" key="8">
    <source>
        <dbReference type="EMBL" id="KTB29095.1"/>
    </source>
</evidence>
<keyword evidence="2" id="KW-0808">Transferase</keyword>
<dbReference type="InterPro" id="IPR008928">
    <property type="entry name" value="6-hairpin_glycosidase_sf"/>
</dbReference>
<dbReference type="SUPFAM" id="SSF48208">
    <property type="entry name" value="Six-hairpin glycosidases"/>
    <property type="match status" value="1"/>
</dbReference>
<dbReference type="GO" id="GO:0004714">
    <property type="term" value="F:transmembrane receptor protein tyrosine kinase activity"/>
    <property type="evidence" value="ECO:0007669"/>
    <property type="project" value="UniProtKB-EC"/>
</dbReference>
<sequence length="592" mass="64736">MACHRKLLFWSLVAPSVLAQTFSPSSSWRKPYLSITPEERIQIAAAALDKAVSMLDSRGQFSDTIGGNYGLAGNMASQMAMFDRATNQTKYKDKLTELFPKAQEVNKGFLDQFVGIPSPYFFKYELTCGLRPQLDYSLSYAYAAAQAYSAYRDDTFLRFAETAWASGRAYTLSDADVAAGKIATKNFAIKKECSGGISLAGGTFWAVFEDHTALVGLATGSFLASSALLAEATGNQTYLDAAIESANFFHAHLYNVNNVVMDSISASSNDSCPTNGAGGDSWSTGYLVEGLAILASITKNPETEQLLRQTIYATLNNPERQGSSGVIKFQYADMTFIRGLSALYDRNTTPSDLRTYIQQYLSVQYNAVLDLATESGSNVYGTSFAGPPPNQFTADGQIRSQSILLGAISLRNDTTTNPESETPNYPDPPRSNKNIGAIVGGVVGGIFFIVLVGLAVFFFRRRRHRYRPQVDLNEGESRLPEHATTEYLVAEPFPYSSEMTTANTLGQTVSTPARRYGEKHQLHAASVREREYASGLSQGPPASVSQASGTGDNSRRDMSTAELVELLNERLQPGQWREDERPPEYGVQEGRR</sequence>
<feature type="region of interest" description="Disordered" evidence="5">
    <location>
        <begin position="509"/>
        <end position="592"/>
    </location>
</feature>
<reference evidence="8 9" key="1">
    <citation type="submission" date="2015-12" db="EMBL/GenBank/DDBJ databases">
        <title>Draft genome sequence of Moniliophthora roreri, the causal agent of frosty pod rot of cacao.</title>
        <authorList>
            <person name="Aime M.C."/>
            <person name="Diaz-Valderrama J.R."/>
            <person name="Kijpornyongpan T."/>
            <person name="Phillips-Mora W."/>
        </authorList>
    </citation>
    <scope>NUCLEOTIDE SEQUENCE [LARGE SCALE GENOMIC DNA]</scope>
    <source>
        <strain evidence="8 9">MCA 2952</strain>
    </source>
</reference>
<dbReference type="EMBL" id="LATX01002450">
    <property type="protein sequence ID" value="KTB29095.1"/>
    <property type="molecule type" value="Genomic_DNA"/>
</dbReference>
<feature type="signal peptide" evidence="7">
    <location>
        <begin position="1"/>
        <end position="19"/>
    </location>
</feature>
<evidence type="ECO:0000256" key="4">
    <source>
        <dbReference type="ARBA" id="ARBA00023137"/>
    </source>
</evidence>
<feature type="transmembrane region" description="Helical" evidence="6">
    <location>
        <begin position="435"/>
        <end position="459"/>
    </location>
</feature>
<protein>
    <recommendedName>
        <fullName evidence="1">receptor protein-tyrosine kinase</fullName>
        <ecNumber evidence="1">2.7.10.1</ecNumber>
    </recommendedName>
</protein>
<feature type="compositionally biased region" description="Polar residues" evidence="5">
    <location>
        <begin position="411"/>
        <end position="423"/>
    </location>
</feature>
<keyword evidence="3" id="KW-0418">Kinase</keyword>
<dbReference type="Pfam" id="PF03663">
    <property type="entry name" value="Glyco_hydro_76"/>
    <property type="match status" value="1"/>
</dbReference>
<dbReference type="GO" id="GO:0005975">
    <property type="term" value="P:carbohydrate metabolic process"/>
    <property type="evidence" value="ECO:0007669"/>
    <property type="project" value="InterPro"/>
</dbReference>
<evidence type="ECO:0000256" key="2">
    <source>
        <dbReference type="ARBA" id="ARBA00022679"/>
    </source>
</evidence>
<feature type="region of interest" description="Disordered" evidence="5">
    <location>
        <begin position="410"/>
        <end position="431"/>
    </location>
</feature>
<feature type="chain" id="PRO_5006901289" description="receptor protein-tyrosine kinase" evidence="7">
    <location>
        <begin position="20"/>
        <end position="592"/>
    </location>
</feature>
<feature type="compositionally biased region" description="Basic and acidic residues" evidence="5">
    <location>
        <begin position="515"/>
        <end position="532"/>
    </location>
</feature>
<keyword evidence="7" id="KW-0732">Signal</keyword>
<gene>
    <name evidence="8" type="ORF">WG66_18338</name>
</gene>
<name>A0A0W0EYF4_MONRR</name>
<keyword evidence="6" id="KW-1133">Transmembrane helix</keyword>
<dbReference type="InterPro" id="IPR044912">
    <property type="entry name" value="Egfr_JX_dom"/>
</dbReference>
<organism evidence="8 9">
    <name type="scientific">Moniliophthora roreri</name>
    <name type="common">Frosty pod rot fungus</name>
    <name type="synonym">Monilia roreri</name>
    <dbReference type="NCBI Taxonomy" id="221103"/>
    <lineage>
        <taxon>Eukaryota</taxon>
        <taxon>Fungi</taxon>
        <taxon>Dikarya</taxon>
        <taxon>Basidiomycota</taxon>
        <taxon>Agaricomycotina</taxon>
        <taxon>Agaricomycetes</taxon>
        <taxon>Agaricomycetidae</taxon>
        <taxon>Agaricales</taxon>
        <taxon>Marasmiineae</taxon>
        <taxon>Marasmiaceae</taxon>
        <taxon>Moniliophthora</taxon>
    </lineage>
</organism>
<evidence type="ECO:0000256" key="7">
    <source>
        <dbReference type="SAM" id="SignalP"/>
    </source>
</evidence>
<dbReference type="InterPro" id="IPR005198">
    <property type="entry name" value="Glyco_hydro_76"/>
</dbReference>
<keyword evidence="6" id="KW-0812">Transmembrane</keyword>
<dbReference type="Gene3D" id="1.50.10.20">
    <property type="match status" value="1"/>
</dbReference>
<feature type="compositionally biased region" description="Basic and acidic residues" evidence="5">
    <location>
        <begin position="576"/>
        <end position="592"/>
    </location>
</feature>
<evidence type="ECO:0000313" key="9">
    <source>
        <dbReference type="Proteomes" id="UP000054988"/>
    </source>
</evidence>
<feature type="compositionally biased region" description="Polar residues" evidence="5">
    <location>
        <begin position="543"/>
        <end position="552"/>
    </location>
</feature>
<dbReference type="EC" id="2.7.10.1" evidence="1"/>
<keyword evidence="6" id="KW-0472">Membrane</keyword>
<proteinExistence type="predicted"/>
<dbReference type="eggNOG" id="ENOG502S9UU">
    <property type="taxonomic scope" value="Eukaryota"/>
</dbReference>
<dbReference type="Proteomes" id="UP000054988">
    <property type="component" value="Unassembled WGS sequence"/>
</dbReference>
<accession>A0A0W0EYF4</accession>
<dbReference type="Gene3D" id="6.10.250.2930">
    <property type="match status" value="1"/>
</dbReference>
<comment type="caution">
    <text evidence="8">The sequence shown here is derived from an EMBL/GenBank/DDBJ whole genome shotgun (WGS) entry which is preliminary data.</text>
</comment>
<evidence type="ECO:0000256" key="5">
    <source>
        <dbReference type="SAM" id="MobiDB-lite"/>
    </source>
</evidence>
<evidence type="ECO:0000256" key="1">
    <source>
        <dbReference type="ARBA" id="ARBA00011902"/>
    </source>
</evidence>
<evidence type="ECO:0000256" key="6">
    <source>
        <dbReference type="SAM" id="Phobius"/>
    </source>
</evidence>
<dbReference type="AlphaFoldDB" id="A0A0W0EYF4"/>
<keyword evidence="4" id="KW-0829">Tyrosine-protein kinase</keyword>
<evidence type="ECO:0000256" key="3">
    <source>
        <dbReference type="ARBA" id="ARBA00022777"/>
    </source>
</evidence>